<sequence length="360" mass="41485">MTANQKAPQQSLISDPTGQRHVTNTGIHSFDLRHYSLDGPGESPGGYQSSSASRSRRSQSTRDETHSPQSTRQRSSDSESSQLASPPPQIPQTRRWQLLDALAMEFRRRDERSSQALPFPSSDLSWDQYVSDDSVTDYRAIGAQYQAWIAGRSTTTCPIRRSRVTWGDLINHPLQDHSFEVHLDENRSTPEEAGSIESTGLSTGNDWRYVYLRQYRHSYGDQEGWTVYQHRTGLGAIFVENITRRSGPYWSQVAQAQYQLDNHIDTLRYVYFINVQNLHTWPYVEIQLYPRHGLHWFNDHEPQRWAYGTREYQELLGTKLGEGVARLVLGAWPTGTHRIHAIHTWTIVGNLQMRFDIKQI</sequence>
<dbReference type="OrthoDB" id="4348854at2759"/>
<evidence type="ECO:0000313" key="2">
    <source>
        <dbReference type="EMBL" id="KAJ5385547.1"/>
    </source>
</evidence>
<dbReference type="RefSeq" id="XP_056585323.1">
    <property type="nucleotide sequence ID" value="XM_056721188.1"/>
</dbReference>
<comment type="caution">
    <text evidence="2">The sequence shown here is derived from an EMBL/GenBank/DDBJ whole genome shotgun (WGS) entry which is preliminary data.</text>
</comment>
<dbReference type="Proteomes" id="UP001147752">
    <property type="component" value="Unassembled WGS sequence"/>
</dbReference>
<feature type="compositionally biased region" description="Polar residues" evidence="1">
    <location>
        <begin position="1"/>
        <end position="27"/>
    </location>
</feature>
<evidence type="ECO:0000313" key="3">
    <source>
        <dbReference type="Proteomes" id="UP001147752"/>
    </source>
</evidence>
<evidence type="ECO:0000256" key="1">
    <source>
        <dbReference type="SAM" id="MobiDB-lite"/>
    </source>
</evidence>
<proteinExistence type="predicted"/>
<gene>
    <name evidence="2" type="ORF">N7517_003458</name>
</gene>
<dbReference type="GeneID" id="81460371"/>
<dbReference type="AlphaFoldDB" id="A0A9W9VLW9"/>
<keyword evidence="3" id="KW-1185">Reference proteome</keyword>
<reference evidence="2" key="2">
    <citation type="journal article" date="2023" name="IMA Fungus">
        <title>Comparative genomic study of the Penicillium genus elucidates a diverse pangenome and 15 lateral gene transfer events.</title>
        <authorList>
            <person name="Petersen C."/>
            <person name="Sorensen T."/>
            <person name="Nielsen M.R."/>
            <person name="Sondergaard T.E."/>
            <person name="Sorensen J.L."/>
            <person name="Fitzpatrick D.A."/>
            <person name="Frisvad J.C."/>
            <person name="Nielsen K.L."/>
        </authorList>
    </citation>
    <scope>NUCLEOTIDE SEQUENCE</scope>
    <source>
        <strain evidence="2">IBT 3081</strain>
    </source>
</reference>
<accession>A0A9W9VLW9</accession>
<name>A0A9W9VLW9_9EURO</name>
<dbReference type="EMBL" id="JAPZBT010000001">
    <property type="protein sequence ID" value="KAJ5385547.1"/>
    <property type="molecule type" value="Genomic_DNA"/>
</dbReference>
<feature type="compositionally biased region" description="Low complexity" evidence="1">
    <location>
        <begin position="69"/>
        <end position="84"/>
    </location>
</feature>
<protein>
    <submittedName>
        <fullName evidence="2">Uncharacterized protein</fullName>
    </submittedName>
</protein>
<reference evidence="2" key="1">
    <citation type="submission" date="2022-12" db="EMBL/GenBank/DDBJ databases">
        <authorList>
            <person name="Petersen C."/>
        </authorList>
    </citation>
    <scope>NUCLEOTIDE SEQUENCE</scope>
    <source>
        <strain evidence="2">IBT 3081</strain>
    </source>
</reference>
<organism evidence="2 3">
    <name type="scientific">Penicillium concentricum</name>
    <dbReference type="NCBI Taxonomy" id="293559"/>
    <lineage>
        <taxon>Eukaryota</taxon>
        <taxon>Fungi</taxon>
        <taxon>Dikarya</taxon>
        <taxon>Ascomycota</taxon>
        <taxon>Pezizomycotina</taxon>
        <taxon>Eurotiomycetes</taxon>
        <taxon>Eurotiomycetidae</taxon>
        <taxon>Eurotiales</taxon>
        <taxon>Aspergillaceae</taxon>
        <taxon>Penicillium</taxon>
    </lineage>
</organism>
<feature type="region of interest" description="Disordered" evidence="1">
    <location>
        <begin position="1"/>
        <end position="95"/>
    </location>
</feature>